<gene>
    <name evidence="8" type="ORF">QNI29_03490</name>
</gene>
<sequence length="373" mass="40503">MPKVLIKGPIIPNSHQWIYDLFDMEATSPKKVSDELSKSQNRDLEVEINSGGGSVFDASEIYTALKNHKGNVQVNIVGIAASAASVIAMAGNKISMSPTAQMMIHNASSVSRGDYRDMDRSSNFLQNVNKTIANAYKLKSGKSDKELLSMMDDETWMTAQQALEHKLIDEVMFEKQVGASASASYADTLPEQVIEKIRNEFANETMEQANSTPKTGASGGNEGGVVLPQNTPMASNQTSVKGAEEDMDLEKLKNDHPELFKKVKAEGYDEGVKAENTRIKDIEDLDIPGSQNLIHTAKFENKETTAADLAIQIVRAQKEQGTTFLNNSRDDAQELDSVQGSAAPEGSGDQQQDQETAATSIADVVNSIRGGRE</sequence>
<dbReference type="CDD" id="cd07016">
    <property type="entry name" value="S14_ClpP_1"/>
    <property type="match status" value="1"/>
</dbReference>
<dbReference type="PANTHER" id="PTHR10381">
    <property type="entry name" value="ATP-DEPENDENT CLP PROTEASE PROTEOLYTIC SUBUNIT"/>
    <property type="match status" value="1"/>
</dbReference>
<reference evidence="8 9" key="1">
    <citation type="submission" date="2023-05" db="EMBL/GenBank/DDBJ databases">
        <title>Comparative genomics reveals the evidence of polycyclic aromatic hydrocarbons degradation in moderately halophilic genus Pontibacillus.</title>
        <authorList>
            <person name="Yang H."/>
            <person name="Qian Z."/>
        </authorList>
    </citation>
    <scope>NUCLEOTIDE SEQUENCE [LARGE SCALE GENOMIC DNA]</scope>
    <source>
        <strain evidence="9">HN14</strain>
    </source>
</reference>
<protein>
    <recommendedName>
        <fullName evidence="6">ATP-dependent Clp protease proteolytic subunit</fullName>
    </recommendedName>
</protein>
<evidence type="ECO:0000313" key="9">
    <source>
        <dbReference type="Proteomes" id="UP001236652"/>
    </source>
</evidence>
<evidence type="ECO:0000256" key="2">
    <source>
        <dbReference type="ARBA" id="ARBA00022490"/>
    </source>
</evidence>
<keyword evidence="9" id="KW-1185">Reference proteome</keyword>
<feature type="compositionally biased region" description="Polar residues" evidence="7">
    <location>
        <begin position="348"/>
        <end position="359"/>
    </location>
</feature>
<dbReference type="SUPFAM" id="SSF52096">
    <property type="entry name" value="ClpP/crotonase"/>
    <property type="match status" value="1"/>
</dbReference>
<dbReference type="EMBL" id="CP126446">
    <property type="protein sequence ID" value="WIF98728.1"/>
    <property type="molecule type" value="Genomic_DNA"/>
</dbReference>
<evidence type="ECO:0000256" key="6">
    <source>
        <dbReference type="RuleBase" id="RU003567"/>
    </source>
</evidence>
<evidence type="ECO:0000256" key="4">
    <source>
        <dbReference type="ARBA" id="ARBA00022801"/>
    </source>
</evidence>
<keyword evidence="2" id="KW-0963">Cytoplasm</keyword>
<keyword evidence="3 8" id="KW-0645">Protease</keyword>
<dbReference type="NCBIfam" id="NF045542">
    <property type="entry name" value="Clp_rel_HeadMat"/>
    <property type="match status" value="1"/>
</dbReference>
<dbReference type="Proteomes" id="UP001236652">
    <property type="component" value="Chromosome"/>
</dbReference>
<dbReference type="RefSeq" id="WP_231418499.1">
    <property type="nucleotide sequence ID" value="NZ_CP126446.1"/>
</dbReference>
<name>A0ABY8UZX5_9BACI</name>
<feature type="region of interest" description="Disordered" evidence="7">
    <location>
        <begin position="327"/>
        <end position="373"/>
    </location>
</feature>
<accession>A0ABY8UZX5</accession>
<keyword evidence="5" id="KW-0720">Serine protease</keyword>
<proteinExistence type="inferred from homology"/>
<dbReference type="Pfam" id="PF00574">
    <property type="entry name" value="CLP_protease"/>
    <property type="match status" value="1"/>
</dbReference>
<feature type="compositionally biased region" description="Polar residues" evidence="7">
    <location>
        <begin position="228"/>
        <end position="240"/>
    </location>
</feature>
<dbReference type="InterPro" id="IPR023562">
    <property type="entry name" value="ClpP/TepA"/>
</dbReference>
<comment type="similarity">
    <text evidence="1 6">Belongs to the peptidase S14 family.</text>
</comment>
<dbReference type="GO" id="GO:0006508">
    <property type="term" value="P:proteolysis"/>
    <property type="evidence" value="ECO:0007669"/>
    <property type="project" value="UniProtKB-KW"/>
</dbReference>
<dbReference type="PANTHER" id="PTHR10381:SF70">
    <property type="entry name" value="ATP-DEPENDENT CLP PROTEASE PROTEOLYTIC SUBUNIT"/>
    <property type="match status" value="1"/>
</dbReference>
<dbReference type="GO" id="GO:0004252">
    <property type="term" value="F:serine-type endopeptidase activity"/>
    <property type="evidence" value="ECO:0007669"/>
    <property type="project" value="UniProtKB-EC"/>
</dbReference>
<keyword evidence="4 8" id="KW-0378">Hydrolase</keyword>
<dbReference type="PRINTS" id="PR00127">
    <property type="entry name" value="CLPPROTEASEP"/>
</dbReference>
<feature type="compositionally biased region" description="Polar residues" evidence="7">
    <location>
        <begin position="205"/>
        <end position="215"/>
    </location>
</feature>
<dbReference type="InterPro" id="IPR001907">
    <property type="entry name" value="ClpP"/>
</dbReference>
<evidence type="ECO:0000313" key="8">
    <source>
        <dbReference type="EMBL" id="WIF98728.1"/>
    </source>
</evidence>
<evidence type="ECO:0000256" key="7">
    <source>
        <dbReference type="SAM" id="MobiDB-lite"/>
    </source>
</evidence>
<feature type="region of interest" description="Disordered" evidence="7">
    <location>
        <begin position="205"/>
        <end position="244"/>
    </location>
</feature>
<evidence type="ECO:0000256" key="1">
    <source>
        <dbReference type="ARBA" id="ARBA00007039"/>
    </source>
</evidence>
<dbReference type="InterPro" id="IPR029045">
    <property type="entry name" value="ClpP/crotonase-like_dom_sf"/>
</dbReference>
<organism evidence="8 9">
    <name type="scientific">Pontibacillus chungwhensis</name>
    <dbReference type="NCBI Taxonomy" id="265426"/>
    <lineage>
        <taxon>Bacteria</taxon>
        <taxon>Bacillati</taxon>
        <taxon>Bacillota</taxon>
        <taxon>Bacilli</taxon>
        <taxon>Bacillales</taxon>
        <taxon>Bacillaceae</taxon>
        <taxon>Pontibacillus</taxon>
    </lineage>
</organism>
<dbReference type="Gene3D" id="3.90.226.10">
    <property type="entry name" value="2-enoyl-CoA Hydratase, Chain A, domain 1"/>
    <property type="match status" value="1"/>
</dbReference>
<evidence type="ECO:0000256" key="3">
    <source>
        <dbReference type="ARBA" id="ARBA00022670"/>
    </source>
</evidence>
<evidence type="ECO:0000256" key="5">
    <source>
        <dbReference type="ARBA" id="ARBA00022825"/>
    </source>
</evidence>